<evidence type="ECO:0000313" key="2">
    <source>
        <dbReference type="Proteomes" id="UP000179807"/>
    </source>
</evidence>
<dbReference type="AlphaFoldDB" id="A0A1J4JMY7"/>
<comment type="caution">
    <text evidence="1">The sequence shown here is derived from an EMBL/GenBank/DDBJ whole genome shotgun (WGS) entry which is preliminary data.</text>
</comment>
<reference evidence="1" key="1">
    <citation type="submission" date="2016-10" db="EMBL/GenBank/DDBJ databases">
        <authorList>
            <person name="Benchimol M."/>
            <person name="Almeida L.G."/>
            <person name="Vasconcelos A.T."/>
            <person name="Perreira-Neves A."/>
            <person name="Rosa I.A."/>
            <person name="Tasca T."/>
            <person name="Bogo M.R."/>
            <person name="de Souza W."/>
        </authorList>
    </citation>
    <scope>NUCLEOTIDE SEQUENCE [LARGE SCALE GENOMIC DNA]</scope>
    <source>
        <strain evidence="1">K</strain>
    </source>
</reference>
<dbReference type="SUPFAM" id="SSF48371">
    <property type="entry name" value="ARM repeat"/>
    <property type="match status" value="1"/>
</dbReference>
<evidence type="ECO:0000313" key="1">
    <source>
        <dbReference type="EMBL" id="OHS98612.1"/>
    </source>
</evidence>
<name>A0A1J4JMY7_9EUKA</name>
<sequence>MEWKKDHKDFSLIKIHSIETRENQDLINNVNENDISRFDSQLFLKNVCLLIDQKQYDKIFEIESQLSNYDMSLLPVVRNSRLLRFLCEFVSLFFDDEKNSQNFSCSFILSCLKICAKLTSNNQKETKIILMEIINEKLVNSLFLMIQNENLHFYSLWIFSNIFYLNEGIFIHFYRDIINLLMALSSSHDIKTLSLLSLILKRFTTSLIFEVNYNFDSWFQIAQILLQCHFPYIQYNVIHGLSKIIRKLPNIFNQYNDFIIHLIDEWKENKDEIIFGSILYLLLSILEINESNSYSFTQHFNKIPFCDIIKNGLMFCNSSIQAASAEILCIFIGCFPSFIPDLFNSDIIETIFQIADISEFRGKQKVRKVLCHMFWRNDFIPIFPKIFLSGGIQFLCDNLQTSENCAKDIFPILNRIIILFPNQASVLINNGIIDQLDSIICENETTDLNTSISAQALKSDLLTLHENIQDYI</sequence>
<dbReference type="VEuPathDB" id="TrichDB:TRFO_34983"/>
<gene>
    <name evidence="1" type="ORF">TRFO_34983</name>
</gene>
<dbReference type="InterPro" id="IPR016024">
    <property type="entry name" value="ARM-type_fold"/>
</dbReference>
<dbReference type="InterPro" id="IPR011989">
    <property type="entry name" value="ARM-like"/>
</dbReference>
<dbReference type="Gene3D" id="1.25.10.10">
    <property type="entry name" value="Leucine-rich Repeat Variant"/>
    <property type="match status" value="1"/>
</dbReference>
<dbReference type="GeneID" id="94844686"/>
<dbReference type="RefSeq" id="XP_068351749.1">
    <property type="nucleotide sequence ID" value="XM_068509982.1"/>
</dbReference>
<keyword evidence="2" id="KW-1185">Reference proteome</keyword>
<dbReference type="EMBL" id="MLAK01001046">
    <property type="protein sequence ID" value="OHS98612.1"/>
    <property type="molecule type" value="Genomic_DNA"/>
</dbReference>
<accession>A0A1J4JMY7</accession>
<proteinExistence type="predicted"/>
<dbReference type="Proteomes" id="UP000179807">
    <property type="component" value="Unassembled WGS sequence"/>
</dbReference>
<organism evidence="1 2">
    <name type="scientific">Tritrichomonas foetus</name>
    <dbReference type="NCBI Taxonomy" id="1144522"/>
    <lineage>
        <taxon>Eukaryota</taxon>
        <taxon>Metamonada</taxon>
        <taxon>Parabasalia</taxon>
        <taxon>Tritrichomonadida</taxon>
        <taxon>Tritrichomonadidae</taxon>
        <taxon>Tritrichomonas</taxon>
    </lineage>
</organism>
<protein>
    <submittedName>
        <fullName evidence="1">Uncharacterized protein</fullName>
    </submittedName>
</protein>